<sequence>MPFNKADKTQNRQNHSSMKSEAIGLKLNKLASRPPSMNGINKQLP</sequence>
<dbReference type="AlphaFoldDB" id="A0A1I2FZP7"/>
<reference evidence="3" key="1">
    <citation type="submission" date="2016-10" db="EMBL/GenBank/DDBJ databases">
        <authorList>
            <person name="Varghese N."/>
            <person name="Submissions S."/>
        </authorList>
    </citation>
    <scope>NUCLEOTIDE SEQUENCE [LARGE SCALE GENOMIC DNA]</scope>
    <source>
        <strain evidence="3">CGMCC 1.10784</strain>
    </source>
</reference>
<organism evidence="2 3">
    <name type="scientific">Paenibacillus catalpae</name>
    <dbReference type="NCBI Taxonomy" id="1045775"/>
    <lineage>
        <taxon>Bacteria</taxon>
        <taxon>Bacillati</taxon>
        <taxon>Bacillota</taxon>
        <taxon>Bacilli</taxon>
        <taxon>Bacillales</taxon>
        <taxon>Paenibacillaceae</taxon>
        <taxon>Paenibacillus</taxon>
    </lineage>
</organism>
<dbReference type="EMBL" id="FOMT01000005">
    <property type="protein sequence ID" value="SFF10289.1"/>
    <property type="molecule type" value="Genomic_DNA"/>
</dbReference>
<feature type="region of interest" description="Disordered" evidence="1">
    <location>
        <begin position="1"/>
        <end position="45"/>
    </location>
</feature>
<evidence type="ECO:0000313" key="3">
    <source>
        <dbReference type="Proteomes" id="UP000198855"/>
    </source>
</evidence>
<proteinExistence type="predicted"/>
<gene>
    <name evidence="2" type="ORF">SAMN05216378_5125</name>
</gene>
<keyword evidence="3" id="KW-1185">Reference proteome</keyword>
<protein>
    <submittedName>
        <fullName evidence="2">Uncharacterized protein</fullName>
    </submittedName>
</protein>
<name>A0A1I2FZP7_9BACL</name>
<dbReference type="RefSeq" id="WP_175532995.1">
    <property type="nucleotide sequence ID" value="NZ_FOMT01000005.1"/>
</dbReference>
<evidence type="ECO:0000313" key="2">
    <source>
        <dbReference type="EMBL" id="SFF10289.1"/>
    </source>
</evidence>
<dbReference type="Proteomes" id="UP000198855">
    <property type="component" value="Unassembled WGS sequence"/>
</dbReference>
<accession>A0A1I2FZP7</accession>
<feature type="compositionally biased region" description="Basic and acidic residues" evidence="1">
    <location>
        <begin position="1"/>
        <end position="10"/>
    </location>
</feature>
<evidence type="ECO:0000256" key="1">
    <source>
        <dbReference type="SAM" id="MobiDB-lite"/>
    </source>
</evidence>